<feature type="domain" description="Phage MuF C-terminal" evidence="3">
    <location>
        <begin position="380"/>
        <end position="478"/>
    </location>
</feature>
<dbReference type="AlphaFoldDB" id="A0A096CNK9"/>
<feature type="non-terminal residue" evidence="4">
    <location>
        <position position="509"/>
    </location>
</feature>
<feature type="domain" description="Large polyvalent protein-associated" evidence="2">
    <location>
        <begin position="120"/>
        <end position="239"/>
    </location>
</feature>
<evidence type="ECO:0000256" key="1">
    <source>
        <dbReference type="SAM" id="MobiDB-lite"/>
    </source>
</evidence>
<organism evidence="4 5">
    <name type="scientific">Veillonella montpellierensis DNF00314</name>
    <dbReference type="NCBI Taxonomy" id="1401067"/>
    <lineage>
        <taxon>Bacteria</taxon>
        <taxon>Bacillati</taxon>
        <taxon>Bacillota</taxon>
        <taxon>Negativicutes</taxon>
        <taxon>Veillonellales</taxon>
        <taxon>Veillonellaceae</taxon>
        <taxon>Veillonella</taxon>
    </lineage>
</organism>
<proteinExistence type="predicted"/>
<dbReference type="Proteomes" id="UP000029628">
    <property type="component" value="Unassembled WGS sequence"/>
</dbReference>
<feature type="region of interest" description="Disordered" evidence="1">
    <location>
        <begin position="480"/>
        <end position="509"/>
    </location>
</feature>
<reference evidence="4 5" key="1">
    <citation type="submission" date="2014-07" db="EMBL/GenBank/DDBJ databases">
        <authorList>
            <person name="McCorrison J."/>
            <person name="Sanka R."/>
            <person name="Torralba M."/>
            <person name="Gillis M."/>
            <person name="Haft D.H."/>
            <person name="Methe B."/>
            <person name="Sutton G."/>
            <person name="Nelson K.E."/>
        </authorList>
    </citation>
    <scope>NUCLEOTIDE SEQUENCE [LARGE SCALE GENOMIC DNA]</scope>
    <source>
        <strain evidence="4 5">DNF00314</strain>
    </source>
</reference>
<dbReference type="Pfam" id="PF18798">
    <property type="entry name" value="LPD3"/>
    <property type="match status" value="1"/>
</dbReference>
<keyword evidence="5" id="KW-1185">Reference proteome</keyword>
<dbReference type="InterPro" id="IPR040824">
    <property type="entry name" value="LPD3"/>
</dbReference>
<name>A0A096CNK9_9FIRM</name>
<accession>A0A096CNK9</accession>
<evidence type="ECO:0008006" key="6">
    <source>
        <dbReference type="Google" id="ProtNLM"/>
    </source>
</evidence>
<comment type="caution">
    <text evidence="4">The sequence shown here is derived from an EMBL/GenBank/DDBJ whole genome shotgun (WGS) entry which is preliminary data.</text>
</comment>
<evidence type="ECO:0000313" key="5">
    <source>
        <dbReference type="Proteomes" id="UP000029628"/>
    </source>
</evidence>
<sequence>EIAKGDVAMRMNFSKDGYQVFQDVYNTLRQSPNREVAKQAKEGALLFASHADVMANIMQKAGKWNFTAKDYMDRYISIQMGDTKQIKNGFTQPLNPGVDPKTEVEVVSITLDRYHSIHKMKNSELANYLRDKFKGIAFSKDKLATLGIKDYKGAQHIAWNLTHKNRAIHRSLLDNLKSVVENAVLVESAKNRKKDFTAPVSNAQKRKNEVEYYHRFYVPVSINGKIYVVRVVGEERHGNITVNPTSLDLYSIIVENKKLERGLHSQSDKSVAVAPNKITIQEMLSGVKDMNGNSYIDSNENSEYYQSHPSGVTKQQVVEAKAKLKADTEAWGTLIDAFKANKVTGNRHRVMSMPLVYQMIGMSNKDIYIENNIINKVINKKHANKIKLELVKQLPEALAHPIAVFKNYDPKKDQVKSNSFISIIEIKSEEGKLTNIPIVFDKNKNGNFIMSIFPREHDTWYEQQLKHDRLLYIDRTKKDSISVGGKSKPSHTEMLSIDDSIPNEEDLRK</sequence>
<dbReference type="InterPro" id="IPR041131">
    <property type="entry name" value="MuF_C"/>
</dbReference>
<evidence type="ECO:0000313" key="4">
    <source>
        <dbReference type="EMBL" id="KGF46879.1"/>
    </source>
</evidence>
<dbReference type="Pfam" id="PF18819">
    <property type="entry name" value="MuF_C"/>
    <property type="match status" value="1"/>
</dbReference>
<evidence type="ECO:0000259" key="2">
    <source>
        <dbReference type="Pfam" id="PF18798"/>
    </source>
</evidence>
<dbReference type="EMBL" id="JRNT01000025">
    <property type="protein sequence ID" value="KGF46879.1"/>
    <property type="molecule type" value="Genomic_DNA"/>
</dbReference>
<evidence type="ECO:0000259" key="3">
    <source>
        <dbReference type="Pfam" id="PF18819"/>
    </source>
</evidence>
<protein>
    <recommendedName>
        <fullName evidence="6">Phage MuF C-terminal domain-containing protein</fullName>
    </recommendedName>
</protein>
<dbReference type="eggNOG" id="ENOG5034BHX">
    <property type="taxonomic scope" value="Bacteria"/>
</dbReference>
<feature type="non-terminal residue" evidence="4">
    <location>
        <position position="1"/>
    </location>
</feature>
<gene>
    <name evidence="4" type="ORF">HMPREF0872_06750</name>
</gene>